<reference evidence="1 2" key="1">
    <citation type="submission" date="2020-08" db="EMBL/GenBank/DDBJ databases">
        <title>Genomic Encyclopedia of Type Strains, Phase IV (KMG-IV): sequencing the most valuable type-strain genomes for metagenomic binning, comparative biology and taxonomic classification.</title>
        <authorList>
            <person name="Goeker M."/>
        </authorList>
    </citation>
    <scope>NUCLEOTIDE SEQUENCE [LARGE SCALE GENOMIC DNA]</scope>
    <source>
        <strain evidence="1 2">DSM 22198</strain>
    </source>
</reference>
<organism evidence="1 2">
    <name type="scientific">Nitrospirillum iridis</name>
    <dbReference type="NCBI Taxonomy" id="765888"/>
    <lineage>
        <taxon>Bacteria</taxon>
        <taxon>Pseudomonadati</taxon>
        <taxon>Pseudomonadota</taxon>
        <taxon>Alphaproteobacteria</taxon>
        <taxon>Rhodospirillales</taxon>
        <taxon>Azospirillaceae</taxon>
        <taxon>Nitrospirillum</taxon>
    </lineage>
</organism>
<evidence type="ECO:0008006" key="3">
    <source>
        <dbReference type="Google" id="ProtNLM"/>
    </source>
</evidence>
<protein>
    <recommendedName>
        <fullName evidence="3">Peptidase A1 domain-containing protein</fullName>
    </recommendedName>
</protein>
<comment type="caution">
    <text evidence="1">The sequence shown here is derived from an EMBL/GenBank/DDBJ whole genome shotgun (WGS) entry which is preliminary data.</text>
</comment>
<dbReference type="Proteomes" id="UP000539175">
    <property type="component" value="Unassembled WGS sequence"/>
</dbReference>
<sequence>MSTVTLTSNTTDFNGNGIHIYADIGASTYNKNPIPYVSRRDFQVDTGSSGIVVGLLDFNKPVSYDILNKYYPCFGPYTINYFPSDVSHSGYWYYMPVTLYSGTSTTAAATSYGMVLVCDGSVGMMGVSAKGENPLFNNFLQVSDTKGNLLGAGYKITTTGGPAVIIGQLSSTTDGFQYSPLSPATLPPLPAQTNTVPFSPVNTAATCWTMPPANLSITTTTSAGATYTLPFELDIGINQVMICMPNDIIGYSSGLTPIPSNYLPPASLGQYDVYGARWYFSTTASLTVNFPAGNQTPVLSYTWTAGSTPPQSPPSAAPTGDTLYLGPPNFLSASGSGATDIATAQAYARVNVGRCPLNVVDYIYDAVNGMMGVKKNS</sequence>
<name>A0A7X0AU47_9PROT</name>
<proteinExistence type="predicted"/>
<dbReference type="EMBL" id="JACIIZ010000002">
    <property type="protein sequence ID" value="MBB6250159.1"/>
    <property type="molecule type" value="Genomic_DNA"/>
</dbReference>
<dbReference type="AlphaFoldDB" id="A0A7X0AU47"/>
<dbReference type="RefSeq" id="WP_184797501.1">
    <property type="nucleotide sequence ID" value="NZ_JACIIZ010000002.1"/>
</dbReference>
<keyword evidence="2" id="KW-1185">Reference proteome</keyword>
<evidence type="ECO:0000313" key="2">
    <source>
        <dbReference type="Proteomes" id="UP000539175"/>
    </source>
</evidence>
<accession>A0A7X0AU47</accession>
<gene>
    <name evidence="1" type="ORF">FHS74_000700</name>
</gene>
<evidence type="ECO:0000313" key="1">
    <source>
        <dbReference type="EMBL" id="MBB6250159.1"/>
    </source>
</evidence>